<feature type="compositionally biased region" description="Low complexity" evidence="1">
    <location>
        <begin position="17"/>
        <end position="52"/>
    </location>
</feature>
<feature type="region of interest" description="Disordered" evidence="1">
    <location>
        <begin position="1"/>
        <end position="96"/>
    </location>
</feature>
<feature type="region of interest" description="Disordered" evidence="1">
    <location>
        <begin position="246"/>
        <end position="305"/>
    </location>
</feature>
<gene>
    <name evidence="2" type="ORF">BN1708_000720</name>
</gene>
<accession>A0A0G4LY63</accession>
<organism evidence="2 3">
    <name type="scientific">Verticillium longisporum</name>
    <name type="common">Verticillium dahliae var. longisporum</name>
    <dbReference type="NCBI Taxonomy" id="100787"/>
    <lineage>
        <taxon>Eukaryota</taxon>
        <taxon>Fungi</taxon>
        <taxon>Dikarya</taxon>
        <taxon>Ascomycota</taxon>
        <taxon>Pezizomycotina</taxon>
        <taxon>Sordariomycetes</taxon>
        <taxon>Hypocreomycetidae</taxon>
        <taxon>Glomerellales</taxon>
        <taxon>Plectosphaerellaceae</taxon>
        <taxon>Verticillium</taxon>
    </lineage>
</organism>
<proteinExistence type="predicted"/>
<evidence type="ECO:0000313" key="2">
    <source>
        <dbReference type="EMBL" id="CRK26934.1"/>
    </source>
</evidence>
<evidence type="ECO:0000313" key="3">
    <source>
        <dbReference type="Proteomes" id="UP000044602"/>
    </source>
</evidence>
<keyword evidence="3" id="KW-1185">Reference proteome</keyword>
<sequence length="305" mass="32948">MLPFMDNSGQHQVTAIQPQDSDQSNPQQSQQQQQQQQPHRQQVLLLSPQQPQRHIPGHVAPQSSCTRPQRMPEAPKEGTPSARQELPPAYSPPMPTRLQEGIAATLMSNPNASLRQLGHRLLAAPLPSATMLTSPDPDDDPFEELSPINLRISTRVNVSRDNNLVALPSTPSDQAAIVAEAIVRAFKSSTVMEGGIPMIDQDGRPRPVKIEVDAGMTVEGSHNIVGTESIIADVLRNRHATYLKQRTGSVSSTATAVDRTTGSGGCSEDSSRSATPSRRRSASEMDCEPQLPASKRARSQGQSAL</sequence>
<name>A0A0G4LY63_VERLO</name>
<evidence type="ECO:0000256" key="1">
    <source>
        <dbReference type="SAM" id="MobiDB-lite"/>
    </source>
</evidence>
<feature type="compositionally biased region" description="Polar residues" evidence="1">
    <location>
        <begin position="246"/>
        <end position="261"/>
    </location>
</feature>
<feature type="compositionally biased region" description="Polar residues" evidence="1">
    <location>
        <begin position="7"/>
        <end position="16"/>
    </location>
</feature>
<dbReference type="Proteomes" id="UP000044602">
    <property type="component" value="Unassembled WGS sequence"/>
</dbReference>
<dbReference type="EMBL" id="CVQH01020306">
    <property type="protein sequence ID" value="CRK26934.1"/>
    <property type="molecule type" value="Genomic_DNA"/>
</dbReference>
<reference evidence="2 3" key="1">
    <citation type="submission" date="2015-05" db="EMBL/GenBank/DDBJ databases">
        <authorList>
            <person name="Wang D.B."/>
            <person name="Wang M."/>
        </authorList>
    </citation>
    <scope>NUCLEOTIDE SEQUENCE [LARGE SCALE GENOMIC DNA]</scope>
    <source>
        <strain evidence="2">VL1</strain>
    </source>
</reference>
<protein>
    <submittedName>
        <fullName evidence="2">Uncharacterized protein</fullName>
    </submittedName>
</protein>
<dbReference type="AlphaFoldDB" id="A0A0G4LY63"/>